<dbReference type="EMBL" id="CAMXCT010004279">
    <property type="protein sequence ID" value="CAI4008421.1"/>
    <property type="molecule type" value="Genomic_DNA"/>
</dbReference>
<dbReference type="InterPro" id="IPR036026">
    <property type="entry name" value="Seven-hairpin_glycosidases"/>
</dbReference>
<dbReference type="GO" id="GO:0004571">
    <property type="term" value="F:mannosyl-oligosaccharide 1,2-alpha-mannosidase activity"/>
    <property type="evidence" value="ECO:0007669"/>
    <property type="project" value="InterPro"/>
</dbReference>
<dbReference type="GO" id="GO:0016020">
    <property type="term" value="C:membrane"/>
    <property type="evidence" value="ECO:0007669"/>
    <property type="project" value="UniProtKB-SubCell"/>
</dbReference>
<reference evidence="12" key="2">
    <citation type="submission" date="2024-04" db="EMBL/GenBank/DDBJ databases">
        <authorList>
            <person name="Chen Y."/>
            <person name="Shah S."/>
            <person name="Dougan E. K."/>
            <person name="Thang M."/>
            <person name="Chan C."/>
        </authorList>
    </citation>
    <scope>NUCLEOTIDE SEQUENCE [LARGE SCALE GENOMIC DNA]</scope>
</reference>
<dbReference type="EMBL" id="CAMXCT030004279">
    <property type="protein sequence ID" value="CAL4795733.1"/>
    <property type="molecule type" value="Genomic_DNA"/>
</dbReference>
<dbReference type="InterPro" id="IPR001382">
    <property type="entry name" value="Glyco_hydro_47"/>
</dbReference>
<dbReference type="Gene3D" id="1.50.10.10">
    <property type="match status" value="1"/>
</dbReference>
<dbReference type="PRINTS" id="PR00747">
    <property type="entry name" value="GLYHDRLASE47"/>
</dbReference>
<dbReference type="InterPro" id="IPR013536">
    <property type="entry name" value="WLM_dom"/>
</dbReference>
<dbReference type="EC" id="3.2.1.-" evidence="6"/>
<feature type="region of interest" description="Disordered" evidence="7">
    <location>
        <begin position="559"/>
        <end position="587"/>
    </location>
</feature>
<feature type="transmembrane region" description="Helical" evidence="8">
    <location>
        <begin position="1196"/>
        <end position="1221"/>
    </location>
</feature>
<dbReference type="GO" id="GO:0005975">
    <property type="term" value="P:carbohydrate metabolic process"/>
    <property type="evidence" value="ECO:0007669"/>
    <property type="project" value="InterPro"/>
</dbReference>
<comment type="caution">
    <text evidence="11">The sequence shown here is derived from an EMBL/GenBank/DDBJ whole genome shotgun (WGS) entry which is preliminary data.</text>
</comment>
<accession>A0A9P1DDT2</accession>
<proteinExistence type="inferred from homology"/>
<reference evidence="11" key="1">
    <citation type="submission" date="2022-10" db="EMBL/GenBank/DDBJ databases">
        <authorList>
            <person name="Chen Y."/>
            <person name="Dougan E. K."/>
            <person name="Chan C."/>
            <person name="Rhodes N."/>
            <person name="Thang M."/>
        </authorList>
    </citation>
    <scope>NUCLEOTIDE SEQUENCE</scope>
</reference>
<feature type="region of interest" description="Disordered" evidence="7">
    <location>
        <begin position="449"/>
        <end position="468"/>
    </location>
</feature>
<feature type="transmembrane region" description="Helical" evidence="8">
    <location>
        <begin position="1495"/>
        <end position="1513"/>
    </location>
</feature>
<feature type="domain" description="Ubiquitin-like" evidence="9">
    <location>
        <begin position="138"/>
        <end position="207"/>
    </location>
</feature>
<evidence type="ECO:0000256" key="1">
    <source>
        <dbReference type="ARBA" id="ARBA00004141"/>
    </source>
</evidence>
<dbReference type="GO" id="GO:0055085">
    <property type="term" value="P:transmembrane transport"/>
    <property type="evidence" value="ECO:0007669"/>
    <property type="project" value="InterPro"/>
</dbReference>
<dbReference type="SMART" id="SM00580">
    <property type="entry name" value="PUG"/>
    <property type="match status" value="1"/>
</dbReference>
<evidence type="ECO:0000259" key="10">
    <source>
        <dbReference type="PROSITE" id="PS51397"/>
    </source>
</evidence>
<comment type="subcellular location">
    <subcellularLocation>
        <location evidence="1">Membrane</location>
        <topology evidence="1">Multi-pass membrane protein</topology>
    </subcellularLocation>
</comment>
<dbReference type="CDD" id="cd09212">
    <property type="entry name" value="PUB"/>
    <property type="match status" value="1"/>
</dbReference>
<evidence type="ECO:0000256" key="3">
    <source>
        <dbReference type="ARBA" id="ARBA00022692"/>
    </source>
</evidence>
<keyword evidence="13" id="KW-1185">Reference proteome</keyword>
<dbReference type="Proteomes" id="UP001152797">
    <property type="component" value="Unassembled WGS sequence"/>
</dbReference>
<organism evidence="11">
    <name type="scientific">Cladocopium goreaui</name>
    <dbReference type="NCBI Taxonomy" id="2562237"/>
    <lineage>
        <taxon>Eukaryota</taxon>
        <taxon>Sar</taxon>
        <taxon>Alveolata</taxon>
        <taxon>Dinophyceae</taxon>
        <taxon>Suessiales</taxon>
        <taxon>Symbiodiniaceae</taxon>
        <taxon>Cladocopium</taxon>
    </lineage>
</organism>
<dbReference type="SUPFAM" id="SSF54236">
    <property type="entry name" value="Ubiquitin-like"/>
    <property type="match status" value="1"/>
</dbReference>
<name>A0A9P1DDT2_9DINO</name>
<evidence type="ECO:0000256" key="7">
    <source>
        <dbReference type="SAM" id="MobiDB-lite"/>
    </source>
</evidence>
<dbReference type="GO" id="GO:0005509">
    <property type="term" value="F:calcium ion binding"/>
    <property type="evidence" value="ECO:0007669"/>
    <property type="project" value="InterPro"/>
</dbReference>
<evidence type="ECO:0000256" key="8">
    <source>
        <dbReference type="SAM" id="Phobius"/>
    </source>
</evidence>
<evidence type="ECO:0000259" key="9">
    <source>
        <dbReference type="PROSITE" id="PS50053"/>
    </source>
</evidence>
<keyword evidence="3 8" id="KW-0812">Transmembrane</keyword>
<dbReference type="PANTHER" id="PTHR47795">
    <property type="entry name" value="UBIQUITIN AND WLM DOMAIN-CONTAINING METALLOPROTEASE SPCC1442.07C"/>
    <property type="match status" value="1"/>
</dbReference>
<dbReference type="Pfam" id="PF01532">
    <property type="entry name" value="Glyco_hydro_47"/>
    <property type="match status" value="1"/>
</dbReference>
<comment type="similarity">
    <text evidence="2 6">Belongs to the glycosyl hydrolase 47 family.</text>
</comment>
<evidence type="ECO:0000256" key="4">
    <source>
        <dbReference type="ARBA" id="ARBA00022989"/>
    </source>
</evidence>
<dbReference type="Pfam" id="PF08325">
    <property type="entry name" value="WLM"/>
    <property type="match status" value="1"/>
</dbReference>
<sequence length="1543" mass="168832">MWVYVPKVSEMSFPISSESMKTIAATKASGCATSSRGWALFMHEWSTTNRQLRLSWTDGVSGCNEIYSDTTVMPYDQWVMTGFTFSKAFSIFQIWQHVPPIRYPAGIMSSKDEECQGEPDVTGPKENSVGASDDVFFVSLSYKGTAYDVPVQGDDHLASIFDFVQEALDFPRENCKLISKGKMLRPDNDSLTVAEAGLSAGSKVMLVASSAKDISFVQSNRADPLVKGFAEEERDEQSRRKRARAALSAWGTKQDSEFNFGSIKAEFKYSEPPPYEAERLLQRLATDPGIIEIMKTRKFKVGVLTEMSPVEAQERMAKRGTPNMDLLGYNQNFGGMIVLRLRTDTLKGFRPYHDLINTLIHELTHNVWGPHDHNFWKLFGELKAQYMRFHRFWSHGGRAADSNAAGQFQGFDGQDEGPKDANFGQRLGGDVELSAEQKRSRALAALEQRMPEAPSKQKREVAPFEPSSDSDLAKAFVPNFLASNGGWMLACPCGQLHEVSEETKNQLEGLFLEGFSGCLITPTEVPEVPEVPMVEAAPEVPEDIPKDEPMEAEDVAKDVTKATESGVSEEEPATEAPVSPCSELPSASHASLPLDLADLEAQGLDGAAVWMQRFESALQTMDSKCRAPAVEILLKLVSNAIQKPGEAKFRRVRAENPAVRSKLLAAGPGAEALLTLLGFEVTTEGMERVFVLSDQCFDVVRLRMGQELLEVEIGTLEILGALMHYPIEEANIHQRALSDSNKLLLGAHLLTKPTDTAMAHGFIGFFGDLRMLKQSTDGSKLVNLLHCDTKDLTSGSQNCGVSTSALHVLVQHQVGEESLNSISGARLQPRYVKGYIPGEGQISSVPVLKWDQKPVHPLVMEPAGAAVDIQTLPGTTLSPEQLRATWPKEWISQYGEEALVKSQQEADGWAAEVRGAMKHTWDGYRSKGWGHDEVQPSSGRTKDWCRMAVTMLDALSTLWIMGLHQEFEEAAKWLESNWLPGPGSHGQHSLFEINIRAFAGLLSSYSLSGKRVFLDTANRLGEKLLGAFTAPSGLPMPTIDIGTGRAEMHKWNSNTVLAEVTTLQVEFRYMSKATGDSRYQEVADKAMQVVLKAAGQRGLVPRGATELFCSFLSTVGVRLEKSEMLNAQKRKCLSALAMDICLPCLLFSAVLPEADAQLLVEGWELLLWPFIYATVSALLGVLCCMAVGIPKQHLGAAAACAGFPNVNGFPVSVVSALGSAIPASETGYSAIVFLSIIQLTDGLLKYTLGPAIFRRDRRARNLGSSHDMPLGHSLHSIQDVNEQAAQPIDDDKTDWGLSHDQVCCVEPDWSRFDSYHVFQERPSRCMNDAKCSPLLQREKFQESRVGGLESWRWSLSVPSLADFQDVLRQIMPPQVTAVLLALAIGLGPAWAKGLLIPANEESFAALGFIYGVAQELGNGFVPLQMISLGGRMLNVVGDNGPLASKPANKQNRSKLLRISGAVGLARMILAPIVLYFVAYAIDIHYFHPRGQTRPLAFWAPALIVAAMPTANNMSTMADLIGSGRSIAAATTAMQLMAAPAALL</sequence>
<feature type="transmembrane region" description="Helical" evidence="8">
    <location>
        <begin position="1455"/>
        <end position="1480"/>
    </location>
</feature>
<keyword evidence="4 8" id="KW-1133">Transmembrane helix</keyword>
<dbReference type="Gene3D" id="3.10.20.90">
    <property type="entry name" value="Phosphatidylinositol 3-kinase Catalytic Subunit, Chain A, domain 1"/>
    <property type="match status" value="1"/>
</dbReference>
<dbReference type="SUPFAM" id="SSF143503">
    <property type="entry name" value="PUG domain-like"/>
    <property type="match status" value="1"/>
</dbReference>
<keyword evidence="6" id="KW-0326">Glycosidase</keyword>
<dbReference type="PANTHER" id="PTHR47795:SF1">
    <property type="entry name" value="DNA-DEPENDENT METALLOPROTEASE WSS1 HOMOLOG 2"/>
    <property type="match status" value="1"/>
</dbReference>
<dbReference type="InterPro" id="IPR012341">
    <property type="entry name" value="6hp_glycosidase-like_sf"/>
</dbReference>
<evidence type="ECO:0000256" key="2">
    <source>
        <dbReference type="ARBA" id="ARBA00007658"/>
    </source>
</evidence>
<feature type="transmembrane region" description="Helical" evidence="8">
    <location>
        <begin position="1170"/>
        <end position="1189"/>
    </location>
</feature>
<keyword evidence="5 8" id="KW-0472">Membrane</keyword>
<keyword evidence="6" id="KW-0378">Hydrolase</keyword>
<dbReference type="InterPro" id="IPR029071">
    <property type="entry name" value="Ubiquitin-like_domsf"/>
</dbReference>
<dbReference type="InterPro" id="IPR000626">
    <property type="entry name" value="Ubiquitin-like_dom"/>
</dbReference>
<evidence type="ECO:0000256" key="6">
    <source>
        <dbReference type="RuleBase" id="RU361193"/>
    </source>
</evidence>
<evidence type="ECO:0000313" key="11">
    <source>
        <dbReference type="EMBL" id="CAI4008421.1"/>
    </source>
</evidence>
<feature type="domain" description="WLM" evidence="10">
    <location>
        <begin position="251"/>
        <end position="451"/>
    </location>
</feature>
<dbReference type="InterPro" id="IPR004776">
    <property type="entry name" value="Mem_transp_PIN-like"/>
</dbReference>
<evidence type="ECO:0000256" key="5">
    <source>
        <dbReference type="ARBA" id="ARBA00023136"/>
    </source>
</evidence>
<dbReference type="OrthoDB" id="49605at2759"/>
<gene>
    <name evidence="11" type="ORF">C1SCF055_LOCUS33868</name>
</gene>
<feature type="region of interest" description="Disordered" evidence="7">
    <location>
        <begin position="404"/>
        <end position="426"/>
    </location>
</feature>
<evidence type="ECO:0000313" key="12">
    <source>
        <dbReference type="EMBL" id="CAL1161796.1"/>
    </source>
</evidence>
<dbReference type="Pfam" id="PF03547">
    <property type="entry name" value="Mem_trans"/>
    <property type="match status" value="1"/>
</dbReference>
<dbReference type="EMBL" id="CAMXCT020004279">
    <property type="protein sequence ID" value="CAL1161796.1"/>
    <property type="molecule type" value="Genomic_DNA"/>
</dbReference>
<dbReference type="SUPFAM" id="SSF48225">
    <property type="entry name" value="Seven-hairpin glycosidases"/>
    <property type="match status" value="1"/>
</dbReference>
<dbReference type="PROSITE" id="PS51397">
    <property type="entry name" value="WLM"/>
    <property type="match status" value="1"/>
</dbReference>
<dbReference type="InterPro" id="IPR036339">
    <property type="entry name" value="PUB-like_dom_sf"/>
</dbReference>
<dbReference type="InterPro" id="IPR018997">
    <property type="entry name" value="PUB_domain"/>
</dbReference>
<dbReference type="PROSITE" id="PS50053">
    <property type="entry name" value="UBIQUITIN_2"/>
    <property type="match status" value="1"/>
</dbReference>
<dbReference type="Pfam" id="PF09409">
    <property type="entry name" value="PUB"/>
    <property type="match status" value="1"/>
</dbReference>
<protein>
    <recommendedName>
        <fullName evidence="6">alpha-1,2-Mannosidase</fullName>
        <ecNumber evidence="6">3.2.1.-</ecNumber>
    </recommendedName>
</protein>
<evidence type="ECO:0000313" key="13">
    <source>
        <dbReference type="Proteomes" id="UP001152797"/>
    </source>
</evidence>
<feature type="transmembrane region" description="Helical" evidence="8">
    <location>
        <begin position="1227"/>
        <end position="1248"/>
    </location>
</feature>
<dbReference type="Gene3D" id="1.20.58.2190">
    <property type="match status" value="1"/>
</dbReference>